<dbReference type="Proteomes" id="UP001140206">
    <property type="component" value="Chromosome 5"/>
</dbReference>
<proteinExistence type="predicted"/>
<dbReference type="AlphaFoldDB" id="A0AAV8CGT4"/>
<evidence type="ECO:0000313" key="2">
    <source>
        <dbReference type="Proteomes" id="UP001140206"/>
    </source>
</evidence>
<dbReference type="Pfam" id="PF05910">
    <property type="entry name" value="DUF868"/>
    <property type="match status" value="1"/>
</dbReference>
<evidence type="ECO:0000313" key="1">
    <source>
        <dbReference type="EMBL" id="KAJ4754411.1"/>
    </source>
</evidence>
<sequence>MLRKLLPSFLLAKDKTAEPQEVAFKRKYVYTTSFGHVTVTWSRPTFSEPSVCTVVGVPMADTEGASESSVLADNTQEVLFQPFSFEVNAMHPNQLRGIKKSMVMKTSRKTEALSNACFAWDFSHARCSVPGSVEPGSCYYFAVVLDDEMLLLFGDMLEVAYVVTQVRQRPTAVLTTREDRVKLKGTQYKTSVMFGGVELEITINLTRGMLAVMDVDIDGKTAVSVKSLFKMFRGTVKYDLADGQLIQITWDLHDWFFGNADFNDPDQEAPAPRTQEKHDGIVTFSFIEQGVNTGRKTCPGKYVDAMHMEQDMSWWEMMSEWVSSEEERMFKGETFCFVVYLWKN</sequence>
<dbReference type="InterPro" id="IPR008586">
    <property type="entry name" value="DUF868_pln"/>
</dbReference>
<organism evidence="1 2">
    <name type="scientific">Rhynchospora pubera</name>
    <dbReference type="NCBI Taxonomy" id="906938"/>
    <lineage>
        <taxon>Eukaryota</taxon>
        <taxon>Viridiplantae</taxon>
        <taxon>Streptophyta</taxon>
        <taxon>Embryophyta</taxon>
        <taxon>Tracheophyta</taxon>
        <taxon>Spermatophyta</taxon>
        <taxon>Magnoliopsida</taxon>
        <taxon>Liliopsida</taxon>
        <taxon>Poales</taxon>
        <taxon>Cyperaceae</taxon>
        <taxon>Cyperoideae</taxon>
        <taxon>Rhynchosporeae</taxon>
        <taxon>Rhynchospora</taxon>
    </lineage>
</organism>
<name>A0AAV8CGT4_9POAL</name>
<keyword evidence="2" id="KW-1185">Reference proteome</keyword>
<dbReference type="EMBL" id="JAMFTS010000005">
    <property type="protein sequence ID" value="KAJ4754411.1"/>
    <property type="molecule type" value="Genomic_DNA"/>
</dbReference>
<reference evidence="1" key="1">
    <citation type="submission" date="2022-08" db="EMBL/GenBank/DDBJ databases">
        <authorList>
            <person name="Marques A."/>
        </authorList>
    </citation>
    <scope>NUCLEOTIDE SEQUENCE</scope>
    <source>
        <strain evidence="1">RhyPub2mFocal</strain>
        <tissue evidence="1">Leaves</tissue>
    </source>
</reference>
<dbReference type="PANTHER" id="PTHR31972">
    <property type="entry name" value="EXPRESSED PROTEIN"/>
    <property type="match status" value="1"/>
</dbReference>
<gene>
    <name evidence="1" type="ORF">LUZ62_088816</name>
</gene>
<comment type="caution">
    <text evidence="1">The sequence shown here is derived from an EMBL/GenBank/DDBJ whole genome shotgun (WGS) entry which is preliminary data.</text>
</comment>
<dbReference type="PANTHER" id="PTHR31972:SF3">
    <property type="entry name" value="OS09G0416600 PROTEIN"/>
    <property type="match status" value="1"/>
</dbReference>
<protein>
    <submittedName>
        <fullName evidence="1">DUF868 family protein (DUF868)</fullName>
    </submittedName>
</protein>
<accession>A0AAV8CGT4</accession>